<protein>
    <submittedName>
        <fullName evidence="2">Uncharacterized protein</fullName>
    </submittedName>
</protein>
<evidence type="ECO:0000256" key="1">
    <source>
        <dbReference type="SAM" id="MobiDB-lite"/>
    </source>
</evidence>
<feature type="compositionally biased region" description="Pro residues" evidence="1">
    <location>
        <begin position="26"/>
        <end position="36"/>
    </location>
</feature>
<sequence>MQRPHPPLVVNTATPGASARVGTDSVPPPRSAPPLLPAGADDPVLKLDGLIGYYRADASPRPLDPKRPLTDGSPVPRLVDLSPAHHDGNAVGSPALYETPMINGLPALRFAGGWYQFPTLRGTTGAPTLFLVGKRLPPFDTGPNRLDSLHTYGSGWLLGESLRILSAESDTAGAVHAVRSTNGPRRVLQSFVNGYSYEVRRRDAVRPLTWEAPVLGSRDDGKDVFQGLLSTAIVCDAALSDRTLSDTCRRSAHCCRAELRP</sequence>
<feature type="region of interest" description="Disordered" evidence="1">
    <location>
        <begin position="1"/>
        <end position="40"/>
    </location>
</feature>
<dbReference type="AlphaFoldDB" id="A0A516R1P8"/>
<dbReference type="EMBL" id="CP040916">
    <property type="protein sequence ID" value="QDQ09571.1"/>
    <property type="molecule type" value="Genomic_DNA"/>
</dbReference>
<proteinExistence type="predicted"/>
<name>A0A516R1P8_STRST</name>
<gene>
    <name evidence="2" type="ORF">FH965_02510</name>
</gene>
<evidence type="ECO:0000313" key="2">
    <source>
        <dbReference type="EMBL" id="QDQ09571.1"/>
    </source>
</evidence>
<accession>A0A516R1P8</accession>
<dbReference type="Proteomes" id="UP000316806">
    <property type="component" value="Chromosome"/>
</dbReference>
<reference evidence="2 3" key="1">
    <citation type="journal article" date="2019" name="J. Ind. Microbiol. Biotechnol.">
        <title>The complete genomic sequence of Streptomyces spectabilis NRRL-2792 and identification of secondary metabolite biosynthetic gene clusters.</title>
        <authorList>
            <person name="Sinha A."/>
            <person name="Phillips-Salemka S."/>
            <person name="Niraula T.A."/>
            <person name="Short K.A."/>
            <person name="Niraula N.P."/>
        </authorList>
    </citation>
    <scope>NUCLEOTIDE SEQUENCE [LARGE SCALE GENOMIC DNA]</scope>
    <source>
        <strain evidence="2 3">NRRL 2792</strain>
    </source>
</reference>
<evidence type="ECO:0000313" key="3">
    <source>
        <dbReference type="Proteomes" id="UP000316806"/>
    </source>
</evidence>
<organism evidence="2 3">
    <name type="scientific">Streptomyces spectabilis</name>
    <dbReference type="NCBI Taxonomy" id="68270"/>
    <lineage>
        <taxon>Bacteria</taxon>
        <taxon>Bacillati</taxon>
        <taxon>Actinomycetota</taxon>
        <taxon>Actinomycetes</taxon>
        <taxon>Kitasatosporales</taxon>
        <taxon>Streptomycetaceae</taxon>
        <taxon>Streptomyces</taxon>
    </lineage>
</organism>
<dbReference type="RefSeq" id="WP_144001149.1">
    <property type="nucleotide sequence ID" value="NZ_CP040916.1"/>
</dbReference>